<evidence type="ECO:0000259" key="1">
    <source>
        <dbReference type="Pfam" id="PF22262"/>
    </source>
</evidence>
<reference evidence="2 3" key="1">
    <citation type="journal article" date="2018" name="Genome Announc.">
        <title>Draft Genome Sequence of "Candidatus Phycosocius bacilliformis," an Alphaproteobacterial Ectosymbiont of the Hydrocarbon-Producing Green Alga Botryococcus braunii.</title>
        <authorList>
            <person name="Tanabe Y."/>
            <person name="Yamaguchi H."/>
            <person name="Watanabe M.M."/>
        </authorList>
    </citation>
    <scope>NUCLEOTIDE SEQUENCE [LARGE SCALE GENOMIC DNA]</scope>
    <source>
        <strain evidence="2 3">BOTRYCO-2</strain>
    </source>
</reference>
<organism evidence="2 3">
    <name type="scientific">Candidatus Phycosocius bacilliformis</name>
    <dbReference type="NCBI Taxonomy" id="1445552"/>
    <lineage>
        <taxon>Bacteria</taxon>
        <taxon>Pseudomonadati</taxon>
        <taxon>Pseudomonadota</taxon>
        <taxon>Alphaproteobacteria</taxon>
        <taxon>Caulobacterales</taxon>
        <taxon>Caulobacterales incertae sedis</taxon>
        <taxon>Candidatus Phycosocius</taxon>
    </lineage>
</organism>
<dbReference type="InterPro" id="IPR053802">
    <property type="entry name" value="DUF6950"/>
</dbReference>
<evidence type="ECO:0000313" key="3">
    <source>
        <dbReference type="Proteomes" id="UP000245086"/>
    </source>
</evidence>
<dbReference type="RefSeq" id="WP_108983337.1">
    <property type="nucleotide sequence ID" value="NZ_BFBR01000001.1"/>
</dbReference>
<gene>
    <name evidence="2" type="ORF">PbB2_00101</name>
</gene>
<dbReference type="Proteomes" id="UP000245086">
    <property type="component" value="Unassembled WGS sequence"/>
</dbReference>
<name>A0A2P2E5V4_9PROT</name>
<dbReference type="AlphaFoldDB" id="A0A2P2E5V4"/>
<keyword evidence="3" id="KW-1185">Reference proteome</keyword>
<accession>A0A2P2E5V4</accession>
<feature type="domain" description="DUF6950" evidence="1">
    <location>
        <begin position="5"/>
        <end position="113"/>
    </location>
</feature>
<evidence type="ECO:0000313" key="2">
    <source>
        <dbReference type="EMBL" id="GBF56445.1"/>
    </source>
</evidence>
<sequence length="150" mass="16376">MSLHPDYLAILPKAIWQWQGVRHVFGASDCVCFVRDVLLRIGARDPLPKGINWSSRRGALRVLRRMGGITGQLARIYPETSLVQLRSGDVLAREPDAEGVMGAVYIIHAARAWSVLEGDAISPGGLISEDVQLLVSQAGTWRGFATQEAV</sequence>
<comment type="caution">
    <text evidence="2">The sequence shown here is derived from an EMBL/GenBank/DDBJ whole genome shotgun (WGS) entry which is preliminary data.</text>
</comment>
<dbReference type="EMBL" id="BFBR01000001">
    <property type="protein sequence ID" value="GBF56445.1"/>
    <property type="molecule type" value="Genomic_DNA"/>
</dbReference>
<dbReference type="OrthoDB" id="7596072at2"/>
<proteinExistence type="predicted"/>
<dbReference type="Pfam" id="PF22262">
    <property type="entry name" value="DUF6950"/>
    <property type="match status" value="1"/>
</dbReference>
<protein>
    <recommendedName>
        <fullName evidence="1">DUF6950 domain-containing protein</fullName>
    </recommendedName>
</protein>